<comment type="similarity">
    <text evidence="2">Belongs to the bacterial ribosomal protein bS1 family.</text>
</comment>
<dbReference type="PRINTS" id="PR00681">
    <property type="entry name" value="RIBOSOMALS1"/>
</dbReference>
<dbReference type="InterPro" id="IPR003029">
    <property type="entry name" value="S1_domain"/>
</dbReference>
<dbReference type="GO" id="GO:0050992">
    <property type="term" value="P:dimethylallyl diphosphate biosynthetic process"/>
    <property type="evidence" value="ECO:0007669"/>
    <property type="project" value="InterPro"/>
</dbReference>
<dbReference type="NCBIfam" id="NF000907">
    <property type="entry name" value="PRK00087.1"/>
    <property type="match status" value="1"/>
</dbReference>
<evidence type="ECO:0000256" key="8">
    <source>
        <dbReference type="ARBA" id="ARBA00023274"/>
    </source>
</evidence>
<comment type="function">
    <text evidence="9">Binds mRNA; thus facilitating recognition of the initiation point. It is needed to translate mRNA with a short Shine-Dalgarno (SD) purine-rich sequence.</text>
</comment>
<dbReference type="GO" id="GO:0006412">
    <property type="term" value="P:translation"/>
    <property type="evidence" value="ECO:0007669"/>
    <property type="project" value="TreeGrafter"/>
</dbReference>
<evidence type="ECO:0000256" key="2">
    <source>
        <dbReference type="ARBA" id="ARBA00006767"/>
    </source>
</evidence>
<keyword evidence="6" id="KW-0408">Iron</keyword>
<dbReference type="Proteomes" id="UP000077096">
    <property type="component" value="Chromosome"/>
</dbReference>
<feature type="domain" description="S1 motif" evidence="12">
    <location>
        <begin position="501"/>
        <end position="570"/>
    </location>
</feature>
<sequence length="865" mass="96853">MPNVIIGPVGFCFGVERAVEKVKELLREGKNVLTDGEIVHNKNVMNHLKELGLKVEEDVGFDKTIFVVRAHGLPPKVLSEISKKYQIIDLTCPIVLNVFKLAKKLRANGFKIIAYGNPLHAEMIALKGHVEDAIITKMPVRVEPGRWAIISQTTSSKDSYEQFVKSMKTLNPDAEFSIYNTICNVTIEREDVAKKFGEMCDLTIVIGGKNSSNTKKLYELALEKRGNAIHVEDIEELKSLISVDSKLSEILSNADSKIGILSGTSTSNNDVNNIVKYILEKYGGRELFMAELEKLNDTVKEEQVNFEQLENQSEPSFEELLNESEKAMEQNRVGKGRIVEGIVTEVTPTGLTVDFGWKGTGVVPLEELYKELSEYKVGQKILVRIEKFNEEEGTAILSEKKPMQRKVMEDILNAFREGKTVTGRILERIKGGYRVLIENVVEAFLPGSESNIKEGEELPREKMHFAVINFEQRGRKTNVVVSRKRLFQKLIEEFFQTKKQGDVVEGIVETIDERGAFVKIGGVLTGFLPNSEVSYNSSTKASDVLTAGKVMKFQIKEINPEKRRITLSLKTLMPDPWENVTKKFQVGQQVSGIVTSIKPFGFFAKIDDGIEGLVPISEIFWGKPGKITDVVAVGDAVKLQILEIVPEKRRIVLSYKSVEGNPWDKVEQKYPEGSIATGKVIKVLPNGVIVELEPNITGFCNISEICWNFVDKIEDVIKEGDIVKFQIISIDKDNKKIRVSIRKAKENPWEKFAKSHKEGDTVTAKIIKAVDKGYIGLCEGVEVYIPKTQVYDNLNIDDEITGKIIKLEPQKDIYKIIVSPKAYEDENALKSAKSTEETNIAKVTMEGKLEDAVESKGPETGTAKE</sequence>
<dbReference type="PANTHER" id="PTHR10724">
    <property type="entry name" value="30S RIBOSOMAL PROTEIN S1"/>
    <property type="match status" value="1"/>
</dbReference>
<dbReference type="SUPFAM" id="SSF50249">
    <property type="entry name" value="Nucleic acid-binding proteins"/>
    <property type="match status" value="6"/>
</dbReference>
<feature type="region of interest" description="Disordered" evidence="11">
    <location>
        <begin position="845"/>
        <end position="865"/>
    </location>
</feature>
<evidence type="ECO:0000313" key="14">
    <source>
        <dbReference type="Proteomes" id="UP000077096"/>
    </source>
</evidence>
<evidence type="ECO:0000256" key="3">
    <source>
        <dbReference type="ARBA" id="ARBA00022485"/>
    </source>
</evidence>
<dbReference type="GO" id="GO:0051539">
    <property type="term" value="F:4 iron, 4 sulfur cluster binding"/>
    <property type="evidence" value="ECO:0007669"/>
    <property type="project" value="UniProtKB-KW"/>
</dbReference>
<dbReference type="Gene3D" id="3.40.1010.20">
    <property type="entry name" value="4-hydroxy-3-methylbut-2-enyl diphosphate reductase, catalytic domain"/>
    <property type="match status" value="2"/>
</dbReference>
<dbReference type="InterPro" id="IPR003451">
    <property type="entry name" value="LytB/IspH"/>
</dbReference>
<dbReference type="Gene3D" id="3.40.50.11270">
    <property type="match status" value="1"/>
</dbReference>
<dbReference type="OrthoDB" id="9804077at2"/>
<evidence type="ECO:0000256" key="1">
    <source>
        <dbReference type="ARBA" id="ARBA00001966"/>
    </source>
</evidence>
<evidence type="ECO:0000313" key="13">
    <source>
        <dbReference type="EMBL" id="ANE41670.1"/>
    </source>
</evidence>
<dbReference type="InterPro" id="IPR050437">
    <property type="entry name" value="Ribos_protein_bS1-like"/>
</dbReference>
<feature type="domain" description="S1 motif" evidence="12">
    <location>
        <begin position="673"/>
        <end position="742"/>
    </location>
</feature>
<gene>
    <name evidence="13" type="ORF">JM64_06650</name>
</gene>
<dbReference type="EMBL" id="CP011393">
    <property type="protein sequence ID" value="ANE41670.1"/>
    <property type="molecule type" value="Genomic_DNA"/>
</dbReference>
<feature type="coiled-coil region" evidence="10">
    <location>
        <begin position="285"/>
        <end position="312"/>
    </location>
</feature>
<protein>
    <submittedName>
        <fullName evidence="13">4-hydroxy-3-methylbut-2-enyl diphosphate reductase</fullName>
    </submittedName>
</protein>
<feature type="domain" description="S1 motif" evidence="12">
    <location>
        <begin position="336"/>
        <end position="400"/>
    </location>
</feature>
<evidence type="ECO:0000256" key="9">
    <source>
        <dbReference type="ARBA" id="ARBA00025604"/>
    </source>
</evidence>
<reference evidence="13 14" key="1">
    <citation type="submission" date="2014-08" db="EMBL/GenBank/DDBJ databases">
        <title>Fervidobacterium pennivorans DYC genome.</title>
        <authorList>
            <person name="Wushke S."/>
        </authorList>
    </citation>
    <scope>NUCLEOTIDE SEQUENCE [LARGE SCALE GENOMIC DNA]</scope>
    <source>
        <strain evidence="13 14">DYC</strain>
    </source>
</reference>
<dbReference type="Gene3D" id="2.40.50.140">
    <property type="entry name" value="Nucleic acid-binding proteins"/>
    <property type="match status" value="4"/>
</dbReference>
<keyword evidence="4" id="KW-0479">Metal-binding</keyword>
<dbReference type="InterPro" id="IPR012340">
    <property type="entry name" value="NA-bd_OB-fold"/>
</dbReference>
<dbReference type="InterPro" id="IPR035104">
    <property type="entry name" value="Ribosomal_protein_S1-like"/>
</dbReference>
<comment type="cofactor">
    <cofactor evidence="1">
        <name>[4Fe-4S] cluster</name>
        <dbReference type="ChEBI" id="CHEBI:49883"/>
    </cofactor>
</comment>
<evidence type="ECO:0000256" key="5">
    <source>
        <dbReference type="ARBA" id="ARBA00022980"/>
    </source>
</evidence>
<dbReference type="GO" id="GO:0003735">
    <property type="term" value="F:structural constituent of ribosome"/>
    <property type="evidence" value="ECO:0007669"/>
    <property type="project" value="TreeGrafter"/>
</dbReference>
<accession>A0A172T3W4</accession>
<evidence type="ECO:0000256" key="10">
    <source>
        <dbReference type="SAM" id="Coils"/>
    </source>
</evidence>
<dbReference type="Pfam" id="PF02401">
    <property type="entry name" value="LYTB"/>
    <property type="match status" value="1"/>
</dbReference>
<feature type="domain" description="S1 motif" evidence="12">
    <location>
        <begin position="587"/>
        <end position="656"/>
    </location>
</feature>
<dbReference type="FunFam" id="2.40.50.140:FF:000103">
    <property type="entry name" value="protein RRP5 homolog"/>
    <property type="match status" value="1"/>
</dbReference>
<feature type="domain" description="S1 motif" evidence="12">
    <location>
        <begin position="418"/>
        <end position="484"/>
    </location>
</feature>
<keyword evidence="10" id="KW-0175">Coiled coil</keyword>
<evidence type="ECO:0000259" key="12">
    <source>
        <dbReference type="PROSITE" id="PS50126"/>
    </source>
</evidence>
<dbReference type="GO" id="GO:0022627">
    <property type="term" value="C:cytosolic small ribosomal subunit"/>
    <property type="evidence" value="ECO:0007669"/>
    <property type="project" value="TreeGrafter"/>
</dbReference>
<dbReference type="CDD" id="cd00164">
    <property type="entry name" value="S1_like"/>
    <property type="match status" value="1"/>
</dbReference>
<keyword evidence="3" id="KW-0004">4Fe-4S</keyword>
<dbReference type="AlphaFoldDB" id="A0A172T3W4"/>
<dbReference type="SMART" id="SM00316">
    <property type="entry name" value="S1"/>
    <property type="match status" value="6"/>
</dbReference>
<evidence type="ECO:0000256" key="4">
    <source>
        <dbReference type="ARBA" id="ARBA00022723"/>
    </source>
</evidence>
<keyword evidence="8" id="KW-0687">Ribonucleoprotein</keyword>
<dbReference type="PANTHER" id="PTHR10724:SF7">
    <property type="entry name" value="SMALL RIBOSOMAL SUBUNIT PROTEIN BS1C"/>
    <property type="match status" value="1"/>
</dbReference>
<keyword evidence="7" id="KW-0411">Iron-sulfur</keyword>
<dbReference type="KEGG" id="fng:JM64_06650"/>
<dbReference type="GO" id="GO:0051745">
    <property type="term" value="F:4-hydroxy-3-methylbut-2-enyl diphosphate reductase activity"/>
    <property type="evidence" value="ECO:0007669"/>
    <property type="project" value="InterPro"/>
</dbReference>
<dbReference type="GO" id="GO:0003729">
    <property type="term" value="F:mRNA binding"/>
    <property type="evidence" value="ECO:0007669"/>
    <property type="project" value="TreeGrafter"/>
</dbReference>
<organism evidence="13 14">
    <name type="scientific">Fervidobacterium pennivorans</name>
    <dbReference type="NCBI Taxonomy" id="93466"/>
    <lineage>
        <taxon>Bacteria</taxon>
        <taxon>Thermotogati</taxon>
        <taxon>Thermotogota</taxon>
        <taxon>Thermotogae</taxon>
        <taxon>Thermotogales</taxon>
        <taxon>Fervidobacteriaceae</taxon>
        <taxon>Fervidobacterium</taxon>
    </lineage>
</organism>
<dbReference type="PATRIC" id="fig|93466.3.peg.1411"/>
<dbReference type="GO" id="GO:0046872">
    <property type="term" value="F:metal ion binding"/>
    <property type="evidence" value="ECO:0007669"/>
    <property type="project" value="UniProtKB-KW"/>
</dbReference>
<evidence type="ECO:0000256" key="6">
    <source>
        <dbReference type="ARBA" id="ARBA00023004"/>
    </source>
</evidence>
<dbReference type="CDD" id="cd13944">
    <property type="entry name" value="lytB_ispH"/>
    <property type="match status" value="1"/>
</dbReference>
<evidence type="ECO:0000256" key="7">
    <source>
        <dbReference type="ARBA" id="ARBA00023014"/>
    </source>
</evidence>
<dbReference type="GO" id="GO:0019288">
    <property type="term" value="P:isopentenyl diphosphate biosynthetic process, methylerythritol 4-phosphate pathway"/>
    <property type="evidence" value="ECO:0007669"/>
    <property type="project" value="InterPro"/>
</dbReference>
<evidence type="ECO:0000256" key="11">
    <source>
        <dbReference type="SAM" id="MobiDB-lite"/>
    </source>
</evidence>
<proteinExistence type="inferred from homology"/>
<dbReference type="NCBIfam" id="TIGR00216">
    <property type="entry name" value="ispH_lytB"/>
    <property type="match status" value="1"/>
</dbReference>
<dbReference type="Pfam" id="PF00575">
    <property type="entry name" value="S1"/>
    <property type="match status" value="4"/>
</dbReference>
<name>A0A172T3W4_FERPE</name>
<dbReference type="PROSITE" id="PS50126">
    <property type="entry name" value="S1"/>
    <property type="match status" value="5"/>
</dbReference>
<keyword evidence="5" id="KW-0689">Ribosomal protein</keyword>